<dbReference type="GO" id="GO:0018493">
    <property type="term" value="F:formylmethanofuran dehydrogenase activity"/>
    <property type="evidence" value="ECO:0007669"/>
    <property type="project" value="UniProtKB-EC"/>
</dbReference>
<gene>
    <name evidence="5" type="ORF">ENU08_04150</name>
    <name evidence="4" type="ORF">ENU41_06670</name>
</gene>
<evidence type="ECO:0000256" key="1">
    <source>
        <dbReference type="ARBA" id="ARBA00004830"/>
    </source>
</evidence>
<dbReference type="EMBL" id="DTBD01000031">
    <property type="protein sequence ID" value="HGQ64418.1"/>
    <property type="molecule type" value="Genomic_DNA"/>
</dbReference>
<dbReference type="Gene3D" id="2.160.20.60">
    <property type="entry name" value="Glutamate synthase, alpha subunit, C-terminal domain"/>
    <property type="match status" value="1"/>
</dbReference>
<dbReference type="PANTHER" id="PTHR39673:SF5">
    <property type="entry name" value="TUNGSTEN-CONTAINING FORMYLMETHANOFURAN DEHYDROGENASE 2 SUBUNIT C"/>
    <property type="match status" value="1"/>
</dbReference>
<evidence type="ECO:0000313" key="4">
    <source>
        <dbReference type="EMBL" id="HGQ36342.1"/>
    </source>
</evidence>
<sequence length="283" mass="29960">MSFTLRLKSTPTVLTDVRCISPDKFAGKRLEEIRNLKVLEGGVATTLDTLFDVEGPSTAPQDAKAIEINVENSLDKLCYVGYKMSNGKVVLKGGVGHFAGYKMKGGAIMIYGNVRNYLGAKMVNGTIEVYGNVGHRIGGKLQGEKAGKGMKGGTIHVHGNAGADVGWGAGGGTIIIDGNAGNFIGADMVGGVIIVKGNVGIYPGSRMIGGRIVVGGSTRAIFPSFYIDSVVPSLKVRGITFQKPFAIFIGDAVVFGKGMLQVSYEDNKHILDYYKYILEEVSA</sequence>
<accession>A0A7C4JJG3</accession>
<dbReference type="EC" id="1.2.7.12" evidence="2"/>
<dbReference type="InterPro" id="IPR036485">
    <property type="entry name" value="Glu_synth_asu_C_sf"/>
</dbReference>
<dbReference type="AlphaFoldDB" id="A0A7C4JJG3"/>
<proteinExistence type="predicted"/>
<comment type="pathway">
    <text evidence="1">One-carbon metabolism; methanogenesis from CO(2); 5,10-methenyl-5,6,7,8-tetrahydromethanopterin from CO(2): step 1/3.</text>
</comment>
<dbReference type="SUPFAM" id="SSF69336">
    <property type="entry name" value="Alpha subunit of glutamate synthase, C-terminal domain"/>
    <property type="match status" value="1"/>
</dbReference>
<dbReference type="PANTHER" id="PTHR39673">
    <property type="entry name" value="TUNGSTEN FORMYLMETHANOFURAN DEHYDROGENASE, SUBUNIT C (FWDC)"/>
    <property type="match status" value="1"/>
</dbReference>
<comment type="catalytic activity">
    <reaction evidence="3">
        <text>N-formylmethanofuran + 2 oxidized [2Fe-2S]-[ferredoxin] + H2O = methanofuran + 2 reduced [2Fe-2S]-[ferredoxin] + CO2 + H(+)</text>
        <dbReference type="Rhea" id="RHEA:19841"/>
        <dbReference type="Rhea" id="RHEA-COMP:10000"/>
        <dbReference type="Rhea" id="RHEA-COMP:10001"/>
        <dbReference type="ChEBI" id="CHEBI:15377"/>
        <dbReference type="ChEBI" id="CHEBI:15378"/>
        <dbReference type="ChEBI" id="CHEBI:16526"/>
        <dbReference type="ChEBI" id="CHEBI:33737"/>
        <dbReference type="ChEBI" id="CHEBI:33738"/>
        <dbReference type="ChEBI" id="CHEBI:57727"/>
        <dbReference type="ChEBI" id="CHEBI:58151"/>
        <dbReference type="EC" id="1.2.7.12"/>
    </reaction>
</comment>
<evidence type="ECO:0000256" key="3">
    <source>
        <dbReference type="ARBA" id="ARBA00048228"/>
    </source>
</evidence>
<evidence type="ECO:0000313" key="5">
    <source>
        <dbReference type="EMBL" id="HGQ64418.1"/>
    </source>
</evidence>
<reference evidence="5" key="1">
    <citation type="journal article" date="2020" name="mSystems">
        <title>Genome- and Community-Level Interaction Insights into Carbon Utilization and Element Cycling Functions of Hydrothermarchaeota in Hydrothermal Sediment.</title>
        <authorList>
            <person name="Zhou Z."/>
            <person name="Liu Y."/>
            <person name="Xu W."/>
            <person name="Pan J."/>
            <person name="Luo Z.H."/>
            <person name="Li M."/>
        </authorList>
    </citation>
    <scope>NUCLEOTIDE SEQUENCE [LARGE SCALE GENOMIC DNA]</scope>
    <source>
        <strain evidence="5">SpSt-637</strain>
        <strain evidence="4">SpSt-667</strain>
    </source>
</reference>
<dbReference type="NCBIfam" id="TIGR03122">
    <property type="entry name" value="one_C_dehyd_C"/>
    <property type="match status" value="1"/>
</dbReference>
<dbReference type="UniPathway" id="UPA00640">
    <property type="reaction ID" value="UER00692"/>
</dbReference>
<dbReference type="EMBL" id="DTCK01000041">
    <property type="protein sequence ID" value="HGQ36342.1"/>
    <property type="molecule type" value="Genomic_DNA"/>
</dbReference>
<comment type="caution">
    <text evidence="5">The sequence shown here is derived from an EMBL/GenBank/DDBJ whole genome shotgun (WGS) entry which is preliminary data.</text>
</comment>
<dbReference type="GO" id="GO:0019386">
    <property type="term" value="P:methanogenesis, from carbon dioxide"/>
    <property type="evidence" value="ECO:0007669"/>
    <property type="project" value="UniProtKB-UniPathway"/>
</dbReference>
<dbReference type="GO" id="GO:0046914">
    <property type="term" value="F:transition metal ion binding"/>
    <property type="evidence" value="ECO:0007669"/>
    <property type="project" value="InterPro"/>
</dbReference>
<dbReference type="InterPro" id="IPR017550">
    <property type="entry name" value="Formylmethanofuran_DH_suC"/>
</dbReference>
<organism evidence="5">
    <name type="scientific">Ignisphaera aggregans</name>
    <dbReference type="NCBI Taxonomy" id="334771"/>
    <lineage>
        <taxon>Archaea</taxon>
        <taxon>Thermoproteota</taxon>
        <taxon>Thermoprotei</taxon>
        <taxon>Desulfurococcales</taxon>
        <taxon>Desulfurococcaceae</taxon>
        <taxon>Ignisphaera</taxon>
    </lineage>
</organism>
<name>A0A7C4JJG3_9CREN</name>
<protein>
    <recommendedName>
        <fullName evidence="2">formylmethanofuran dehydrogenase</fullName>
        <ecNumber evidence="2">1.2.7.12</ecNumber>
    </recommendedName>
</protein>
<evidence type="ECO:0000256" key="2">
    <source>
        <dbReference type="ARBA" id="ARBA00012692"/>
    </source>
</evidence>